<proteinExistence type="predicted"/>
<gene>
    <name evidence="1" type="ORF">PENTCL1PPCAC_13623</name>
</gene>
<keyword evidence="2" id="KW-1185">Reference proteome</keyword>
<evidence type="ECO:0000313" key="1">
    <source>
        <dbReference type="EMBL" id="GMS91448.1"/>
    </source>
</evidence>
<dbReference type="AlphaFoldDB" id="A0AAV5TBH8"/>
<organism evidence="1 2">
    <name type="scientific">Pristionchus entomophagus</name>
    <dbReference type="NCBI Taxonomy" id="358040"/>
    <lineage>
        <taxon>Eukaryota</taxon>
        <taxon>Metazoa</taxon>
        <taxon>Ecdysozoa</taxon>
        <taxon>Nematoda</taxon>
        <taxon>Chromadorea</taxon>
        <taxon>Rhabditida</taxon>
        <taxon>Rhabditina</taxon>
        <taxon>Diplogasteromorpha</taxon>
        <taxon>Diplogasteroidea</taxon>
        <taxon>Neodiplogasteridae</taxon>
        <taxon>Pristionchus</taxon>
    </lineage>
</organism>
<sequence>MLGYWRRSTDHSSHQRLVPSTFSLAHLPPIQSHSNWLINSSSSMQNVPPPPTVLIPLPQPVDWSHVHW</sequence>
<dbReference type="Proteomes" id="UP001432027">
    <property type="component" value="Unassembled WGS sequence"/>
</dbReference>
<dbReference type="EMBL" id="BTSX01000003">
    <property type="protein sequence ID" value="GMS91448.1"/>
    <property type="molecule type" value="Genomic_DNA"/>
</dbReference>
<comment type="caution">
    <text evidence="1">The sequence shown here is derived from an EMBL/GenBank/DDBJ whole genome shotgun (WGS) entry which is preliminary data.</text>
</comment>
<reference evidence="1" key="1">
    <citation type="submission" date="2023-10" db="EMBL/GenBank/DDBJ databases">
        <title>Genome assembly of Pristionchus species.</title>
        <authorList>
            <person name="Yoshida K."/>
            <person name="Sommer R.J."/>
        </authorList>
    </citation>
    <scope>NUCLEOTIDE SEQUENCE</scope>
    <source>
        <strain evidence="1">RS0144</strain>
    </source>
</reference>
<protein>
    <submittedName>
        <fullName evidence="1">Uncharacterized protein</fullName>
    </submittedName>
</protein>
<accession>A0AAV5TBH8</accession>
<name>A0AAV5TBH8_9BILA</name>
<evidence type="ECO:0000313" key="2">
    <source>
        <dbReference type="Proteomes" id="UP001432027"/>
    </source>
</evidence>